<gene>
    <name evidence="1" type="ORF">GUITHDRAFT_152599</name>
</gene>
<organism evidence="1">
    <name type="scientific">Guillardia theta (strain CCMP2712)</name>
    <name type="common">Cryptophyte</name>
    <dbReference type="NCBI Taxonomy" id="905079"/>
    <lineage>
        <taxon>Eukaryota</taxon>
        <taxon>Cryptophyceae</taxon>
        <taxon>Pyrenomonadales</taxon>
        <taxon>Geminigeraceae</taxon>
        <taxon>Guillardia</taxon>
    </lineage>
</organism>
<accession>L1JCQ5</accession>
<reference evidence="2" key="3">
    <citation type="submission" date="2015-06" db="UniProtKB">
        <authorList>
            <consortium name="EnsemblProtists"/>
        </authorList>
    </citation>
    <scope>IDENTIFICATION</scope>
</reference>
<dbReference type="HOGENOM" id="CLU_2532269_0_0_1"/>
<sequence length="84" mass="9007">MTGLSHQQLQHCVSHLPYIISRAPHVIFIVASWGTADTATVGWMALPGIAKVQVCALVAIGLNPKSVRANLLVTLLPRVKGLQK</sequence>
<name>L1JCQ5_GUITC</name>
<keyword evidence="3" id="KW-1185">Reference proteome</keyword>
<dbReference type="Proteomes" id="UP000011087">
    <property type="component" value="Unassembled WGS sequence"/>
</dbReference>
<reference evidence="1 3" key="1">
    <citation type="journal article" date="2012" name="Nature">
        <title>Algal genomes reveal evolutionary mosaicism and the fate of nucleomorphs.</title>
        <authorList>
            <consortium name="DOE Joint Genome Institute"/>
            <person name="Curtis B.A."/>
            <person name="Tanifuji G."/>
            <person name="Burki F."/>
            <person name="Gruber A."/>
            <person name="Irimia M."/>
            <person name="Maruyama S."/>
            <person name="Arias M.C."/>
            <person name="Ball S.G."/>
            <person name="Gile G.H."/>
            <person name="Hirakawa Y."/>
            <person name="Hopkins J.F."/>
            <person name="Kuo A."/>
            <person name="Rensing S.A."/>
            <person name="Schmutz J."/>
            <person name="Symeonidi A."/>
            <person name="Elias M."/>
            <person name="Eveleigh R.J."/>
            <person name="Herman E.K."/>
            <person name="Klute M.J."/>
            <person name="Nakayama T."/>
            <person name="Obornik M."/>
            <person name="Reyes-Prieto A."/>
            <person name="Armbrust E.V."/>
            <person name="Aves S.J."/>
            <person name="Beiko R.G."/>
            <person name="Coutinho P."/>
            <person name="Dacks J.B."/>
            <person name="Durnford D.G."/>
            <person name="Fast N.M."/>
            <person name="Green B.R."/>
            <person name="Grisdale C.J."/>
            <person name="Hempel F."/>
            <person name="Henrissat B."/>
            <person name="Hoppner M.P."/>
            <person name="Ishida K."/>
            <person name="Kim E."/>
            <person name="Koreny L."/>
            <person name="Kroth P.G."/>
            <person name="Liu Y."/>
            <person name="Malik S.B."/>
            <person name="Maier U.G."/>
            <person name="McRose D."/>
            <person name="Mock T."/>
            <person name="Neilson J.A."/>
            <person name="Onodera N.T."/>
            <person name="Poole A.M."/>
            <person name="Pritham E.J."/>
            <person name="Richards T.A."/>
            <person name="Rocap G."/>
            <person name="Roy S.W."/>
            <person name="Sarai C."/>
            <person name="Schaack S."/>
            <person name="Shirato S."/>
            <person name="Slamovits C.H."/>
            <person name="Spencer D.F."/>
            <person name="Suzuki S."/>
            <person name="Worden A.Z."/>
            <person name="Zauner S."/>
            <person name="Barry K."/>
            <person name="Bell C."/>
            <person name="Bharti A.K."/>
            <person name="Crow J.A."/>
            <person name="Grimwood J."/>
            <person name="Kramer R."/>
            <person name="Lindquist E."/>
            <person name="Lucas S."/>
            <person name="Salamov A."/>
            <person name="McFadden G.I."/>
            <person name="Lane C.E."/>
            <person name="Keeling P.J."/>
            <person name="Gray M.W."/>
            <person name="Grigoriev I.V."/>
            <person name="Archibald J.M."/>
        </authorList>
    </citation>
    <scope>NUCLEOTIDE SEQUENCE</scope>
    <source>
        <strain evidence="1 3">CCMP2712</strain>
    </source>
</reference>
<proteinExistence type="predicted"/>
<dbReference type="GeneID" id="17302502"/>
<protein>
    <submittedName>
        <fullName evidence="1 2">Uncharacterized protein</fullName>
    </submittedName>
</protein>
<dbReference type="EnsemblProtists" id="EKX45904">
    <property type="protein sequence ID" value="EKX45904"/>
    <property type="gene ID" value="GUITHDRAFT_152599"/>
</dbReference>
<dbReference type="EMBL" id="JH992997">
    <property type="protein sequence ID" value="EKX45904.1"/>
    <property type="molecule type" value="Genomic_DNA"/>
</dbReference>
<evidence type="ECO:0000313" key="2">
    <source>
        <dbReference type="EnsemblProtists" id="EKX45904"/>
    </source>
</evidence>
<evidence type="ECO:0000313" key="3">
    <source>
        <dbReference type="Proteomes" id="UP000011087"/>
    </source>
</evidence>
<evidence type="ECO:0000313" key="1">
    <source>
        <dbReference type="EMBL" id="EKX45904.1"/>
    </source>
</evidence>
<dbReference type="KEGG" id="gtt:GUITHDRAFT_152599"/>
<reference evidence="3" key="2">
    <citation type="submission" date="2012-11" db="EMBL/GenBank/DDBJ databases">
        <authorList>
            <person name="Kuo A."/>
            <person name="Curtis B.A."/>
            <person name="Tanifuji G."/>
            <person name="Burki F."/>
            <person name="Gruber A."/>
            <person name="Irimia M."/>
            <person name="Maruyama S."/>
            <person name="Arias M.C."/>
            <person name="Ball S.G."/>
            <person name="Gile G.H."/>
            <person name="Hirakawa Y."/>
            <person name="Hopkins J.F."/>
            <person name="Rensing S.A."/>
            <person name="Schmutz J."/>
            <person name="Symeonidi A."/>
            <person name="Elias M."/>
            <person name="Eveleigh R.J."/>
            <person name="Herman E.K."/>
            <person name="Klute M.J."/>
            <person name="Nakayama T."/>
            <person name="Obornik M."/>
            <person name="Reyes-Prieto A."/>
            <person name="Armbrust E.V."/>
            <person name="Aves S.J."/>
            <person name="Beiko R.G."/>
            <person name="Coutinho P."/>
            <person name="Dacks J.B."/>
            <person name="Durnford D.G."/>
            <person name="Fast N.M."/>
            <person name="Green B.R."/>
            <person name="Grisdale C."/>
            <person name="Hempe F."/>
            <person name="Henrissat B."/>
            <person name="Hoppner M.P."/>
            <person name="Ishida K.-I."/>
            <person name="Kim E."/>
            <person name="Koreny L."/>
            <person name="Kroth P.G."/>
            <person name="Liu Y."/>
            <person name="Malik S.-B."/>
            <person name="Maier U.G."/>
            <person name="McRose D."/>
            <person name="Mock T."/>
            <person name="Neilson J.A."/>
            <person name="Onodera N.T."/>
            <person name="Poole A.M."/>
            <person name="Pritham E.J."/>
            <person name="Richards T.A."/>
            <person name="Rocap G."/>
            <person name="Roy S.W."/>
            <person name="Sarai C."/>
            <person name="Schaack S."/>
            <person name="Shirato S."/>
            <person name="Slamovits C.H."/>
            <person name="Spencer D.F."/>
            <person name="Suzuki S."/>
            <person name="Worden A.Z."/>
            <person name="Zauner S."/>
            <person name="Barry K."/>
            <person name="Bell C."/>
            <person name="Bharti A.K."/>
            <person name="Crow J.A."/>
            <person name="Grimwood J."/>
            <person name="Kramer R."/>
            <person name="Lindquist E."/>
            <person name="Lucas S."/>
            <person name="Salamov A."/>
            <person name="McFadden G.I."/>
            <person name="Lane C.E."/>
            <person name="Keeling P.J."/>
            <person name="Gray M.W."/>
            <person name="Grigoriev I.V."/>
            <person name="Archibald J.M."/>
        </authorList>
    </citation>
    <scope>NUCLEOTIDE SEQUENCE</scope>
    <source>
        <strain evidence="3">CCMP2712</strain>
    </source>
</reference>
<dbReference type="AlphaFoldDB" id="L1JCQ5"/>
<dbReference type="RefSeq" id="XP_005832884.1">
    <property type="nucleotide sequence ID" value="XM_005832827.1"/>
</dbReference>
<dbReference type="PaxDb" id="55529-EKX45904"/>